<reference evidence="2 3" key="1">
    <citation type="journal article" date="2016" name="Nat. Commun.">
        <title>Thousands of microbial genomes shed light on interconnected biogeochemical processes in an aquifer system.</title>
        <authorList>
            <person name="Anantharaman K."/>
            <person name="Brown C.T."/>
            <person name="Hug L.A."/>
            <person name="Sharon I."/>
            <person name="Castelle C.J."/>
            <person name="Probst A.J."/>
            <person name="Thomas B.C."/>
            <person name="Singh A."/>
            <person name="Wilkins M.J."/>
            <person name="Karaoz U."/>
            <person name="Brodie E.L."/>
            <person name="Williams K.H."/>
            <person name="Hubbard S.S."/>
            <person name="Banfield J.F."/>
        </authorList>
    </citation>
    <scope>NUCLEOTIDE SEQUENCE [LARGE SCALE GENOMIC DNA]</scope>
</reference>
<name>A0A1F4VZQ4_UNCKA</name>
<organism evidence="2 3">
    <name type="scientific">candidate division WWE3 bacterium RIFOXYA2_FULL_46_9</name>
    <dbReference type="NCBI Taxonomy" id="1802636"/>
    <lineage>
        <taxon>Bacteria</taxon>
        <taxon>Katanobacteria</taxon>
    </lineage>
</organism>
<dbReference type="PANTHER" id="PTHR36303:SF1">
    <property type="entry name" value="2',3'-CYCLIC-NUCLEOTIDE 2'-PHOSPHODIESTERASE"/>
    <property type="match status" value="1"/>
</dbReference>
<comment type="caution">
    <text evidence="2">The sequence shown here is derived from an EMBL/GenBank/DDBJ whole genome shotgun (WGS) entry which is preliminary data.</text>
</comment>
<dbReference type="PANTHER" id="PTHR36303">
    <property type="entry name" value="2',3'-CYCLIC-NUCLEOTIDE 2'-PHOSPHODIESTERASE"/>
    <property type="match status" value="1"/>
</dbReference>
<dbReference type="SUPFAM" id="SSF56300">
    <property type="entry name" value="Metallo-dependent phosphatases"/>
    <property type="match status" value="1"/>
</dbReference>
<dbReference type="EMBL" id="MEVT01000022">
    <property type="protein sequence ID" value="OGC62283.1"/>
    <property type="molecule type" value="Genomic_DNA"/>
</dbReference>
<feature type="active site" description="Proton donor" evidence="1">
    <location>
        <position position="68"/>
    </location>
</feature>
<accession>A0A1F4VZQ4</accession>
<dbReference type="Pfam" id="PF13277">
    <property type="entry name" value="YmdB"/>
    <property type="match status" value="1"/>
</dbReference>
<evidence type="ECO:0000313" key="2">
    <source>
        <dbReference type="EMBL" id="OGC62283.1"/>
    </source>
</evidence>
<evidence type="ECO:0000256" key="1">
    <source>
        <dbReference type="PIRSR" id="PIRSR004789-50"/>
    </source>
</evidence>
<dbReference type="InterPro" id="IPR029052">
    <property type="entry name" value="Metallo-depent_PP-like"/>
</dbReference>
<dbReference type="Proteomes" id="UP000176614">
    <property type="component" value="Unassembled WGS sequence"/>
</dbReference>
<evidence type="ECO:0008006" key="4">
    <source>
        <dbReference type="Google" id="ProtNLM"/>
    </source>
</evidence>
<sequence>MKILFVGEIVAGPGRKAVKEVLPWVISDYKPDLVLSNAENLSGGRGVTEEKLQQMITCGINFFTSGDHIFWEKGTEDFIDNVPLVIPANYPKRVPGKRYEILDTGKNGKVLIFNLLGRSSGGLNCYVEDPFTTADKILEETAKENIAVSILDFHADVTSEKYAIANYLDGRVTAIIGSHSHVPTCDQMVMPKGTMYITDVGMTGIIDSVIGVKSEIIIKQFLTAQNQRFEWEDSGRKAFRSVLLDTREMTISRVDKLLV</sequence>
<dbReference type="PIRSF" id="PIRSF004789">
    <property type="entry name" value="DR1281"/>
    <property type="match status" value="1"/>
</dbReference>
<dbReference type="AlphaFoldDB" id="A0A1F4VZQ4"/>
<evidence type="ECO:0000313" key="3">
    <source>
        <dbReference type="Proteomes" id="UP000176614"/>
    </source>
</evidence>
<gene>
    <name evidence="2" type="ORF">A2264_03275</name>
</gene>
<dbReference type="Gene3D" id="3.60.21.10">
    <property type="match status" value="1"/>
</dbReference>
<dbReference type="GO" id="GO:0004113">
    <property type="term" value="F:2',3'-cyclic-nucleotide 3'-phosphodiesterase activity"/>
    <property type="evidence" value="ECO:0007669"/>
    <property type="project" value="TreeGrafter"/>
</dbReference>
<protein>
    <recommendedName>
        <fullName evidence="4">Metallophosphoesterase</fullName>
    </recommendedName>
</protein>
<proteinExistence type="predicted"/>
<dbReference type="InterPro" id="IPR005235">
    <property type="entry name" value="YmdB-like"/>
</dbReference>